<keyword evidence="3" id="KW-0012">Acyltransferase</keyword>
<dbReference type="Pfam" id="PF01757">
    <property type="entry name" value="Acyl_transf_3"/>
    <property type="match status" value="1"/>
</dbReference>
<dbReference type="GO" id="GO:0016747">
    <property type="term" value="F:acyltransferase activity, transferring groups other than amino-acyl groups"/>
    <property type="evidence" value="ECO:0007669"/>
    <property type="project" value="InterPro"/>
</dbReference>
<dbReference type="AlphaFoldDB" id="A0A8J6NL57"/>
<feature type="transmembrane region" description="Helical" evidence="1">
    <location>
        <begin position="386"/>
        <end position="405"/>
    </location>
</feature>
<reference evidence="3 4" key="1">
    <citation type="submission" date="2020-08" db="EMBL/GenBank/DDBJ databases">
        <title>Bridging the membrane lipid divide: bacteria of the FCB group superphylum have the potential to synthesize archaeal ether lipids.</title>
        <authorList>
            <person name="Villanueva L."/>
            <person name="Von Meijenfeldt F.A.B."/>
            <person name="Westbye A.B."/>
            <person name="Yadav S."/>
            <person name="Hopmans E.C."/>
            <person name="Dutilh B.E."/>
            <person name="Sinninghe Damste J.S."/>
        </authorList>
    </citation>
    <scope>NUCLEOTIDE SEQUENCE [LARGE SCALE GENOMIC DNA]</scope>
    <source>
        <strain evidence="3">NIOZ-UU36</strain>
    </source>
</reference>
<evidence type="ECO:0000313" key="3">
    <source>
        <dbReference type="EMBL" id="MBC8335599.1"/>
    </source>
</evidence>
<feature type="transmembrane region" description="Helical" evidence="1">
    <location>
        <begin position="206"/>
        <end position="223"/>
    </location>
</feature>
<gene>
    <name evidence="3" type="ORF">H8E29_10060</name>
</gene>
<evidence type="ECO:0000259" key="2">
    <source>
        <dbReference type="Pfam" id="PF01757"/>
    </source>
</evidence>
<sequence length="440" mass="48918">MTSQNKSQNVWQQAALLAEKTPENRNRYVDFLRAASIITVIFGHWLVVAPYLDSGELVLTDILSLAPWTQWATWLLQVMPIFFIVGGFSNAISWKSALKRGDGNSVWLASRLRRLITPVLPVLIIWGVLGLIANFFNADKTVLIAASSFALLPAWFLVIYIIVVSLVPIAYLAWEKLKLGSFWLLVIFAILVDIAVFAAGWKNFGWVNYIFIWLAVHQLGFAWQEKYISGAKKALPWAIGGFVALTLLVTFGPYPISMVSVQGEEISNTLPPNLTMLALGVFQGGLLLSLEKPIRKWLDKKKVWTATVLINGMIMTLFLWHVSVLILIAGLALAFGGIGLEIVPGSSAWYLTRPIWILILSIVLLLITPIFIRFERLRPQKSTAPVPVWRLLTGGLFFCVGLAVLTLNGIPSDYWPGIRLVELSLPFIGALIAGFGFMNK</sequence>
<feature type="transmembrane region" description="Helical" evidence="1">
    <location>
        <begin position="235"/>
        <end position="254"/>
    </location>
</feature>
<keyword evidence="3" id="KW-0808">Transferase</keyword>
<feature type="domain" description="Acyltransferase 3" evidence="2">
    <location>
        <begin position="26"/>
        <end position="370"/>
    </location>
</feature>
<feature type="transmembrane region" description="Helical" evidence="1">
    <location>
        <begin position="303"/>
        <end position="335"/>
    </location>
</feature>
<feature type="transmembrane region" description="Helical" evidence="1">
    <location>
        <begin position="274"/>
        <end position="291"/>
    </location>
</feature>
<keyword evidence="1" id="KW-0472">Membrane</keyword>
<keyword evidence="1" id="KW-0812">Transmembrane</keyword>
<dbReference type="Proteomes" id="UP000614469">
    <property type="component" value="Unassembled WGS sequence"/>
</dbReference>
<dbReference type="EMBL" id="JACNJN010000116">
    <property type="protein sequence ID" value="MBC8335599.1"/>
    <property type="molecule type" value="Genomic_DNA"/>
</dbReference>
<protein>
    <submittedName>
        <fullName evidence="3">Acyltransferase</fullName>
    </submittedName>
</protein>
<feature type="transmembrane region" description="Helical" evidence="1">
    <location>
        <begin position="72"/>
        <end position="94"/>
    </location>
</feature>
<feature type="transmembrane region" description="Helical" evidence="1">
    <location>
        <begin position="355"/>
        <end position="374"/>
    </location>
</feature>
<feature type="transmembrane region" description="Helical" evidence="1">
    <location>
        <begin position="181"/>
        <end position="200"/>
    </location>
</feature>
<organism evidence="3 4">
    <name type="scientific">Candidatus Desulfolinea nitratireducens</name>
    <dbReference type="NCBI Taxonomy" id="2841698"/>
    <lineage>
        <taxon>Bacteria</taxon>
        <taxon>Bacillati</taxon>
        <taxon>Chloroflexota</taxon>
        <taxon>Anaerolineae</taxon>
        <taxon>Anaerolineales</taxon>
        <taxon>Anaerolineales incertae sedis</taxon>
        <taxon>Candidatus Desulfolinea</taxon>
    </lineage>
</organism>
<accession>A0A8J6NL57</accession>
<feature type="transmembrane region" description="Helical" evidence="1">
    <location>
        <begin position="142"/>
        <end position="174"/>
    </location>
</feature>
<name>A0A8J6NL57_9CHLR</name>
<comment type="caution">
    <text evidence="3">The sequence shown here is derived from an EMBL/GenBank/DDBJ whole genome shotgun (WGS) entry which is preliminary data.</text>
</comment>
<evidence type="ECO:0000313" key="4">
    <source>
        <dbReference type="Proteomes" id="UP000614469"/>
    </source>
</evidence>
<proteinExistence type="predicted"/>
<dbReference type="InterPro" id="IPR002656">
    <property type="entry name" value="Acyl_transf_3_dom"/>
</dbReference>
<keyword evidence="1" id="KW-1133">Transmembrane helix</keyword>
<feature type="transmembrane region" description="Helical" evidence="1">
    <location>
        <begin position="115"/>
        <end position="136"/>
    </location>
</feature>
<feature type="transmembrane region" description="Helical" evidence="1">
    <location>
        <begin position="31"/>
        <end position="52"/>
    </location>
</feature>
<feature type="transmembrane region" description="Helical" evidence="1">
    <location>
        <begin position="417"/>
        <end position="438"/>
    </location>
</feature>
<evidence type="ECO:0000256" key="1">
    <source>
        <dbReference type="SAM" id="Phobius"/>
    </source>
</evidence>